<organism evidence="8 9">
    <name type="scientific">Megalops atlanticus</name>
    <name type="common">Tarpon</name>
    <name type="synonym">Clupea gigantea</name>
    <dbReference type="NCBI Taxonomy" id="7932"/>
    <lineage>
        <taxon>Eukaryota</taxon>
        <taxon>Metazoa</taxon>
        <taxon>Chordata</taxon>
        <taxon>Craniata</taxon>
        <taxon>Vertebrata</taxon>
        <taxon>Euteleostomi</taxon>
        <taxon>Actinopterygii</taxon>
        <taxon>Neopterygii</taxon>
        <taxon>Teleostei</taxon>
        <taxon>Elopiformes</taxon>
        <taxon>Megalopidae</taxon>
        <taxon>Megalops</taxon>
    </lineage>
</organism>
<evidence type="ECO:0000313" key="9">
    <source>
        <dbReference type="Proteomes" id="UP001046870"/>
    </source>
</evidence>
<proteinExistence type="inferred from homology"/>
<feature type="domain" description="Anoctamin transmembrane" evidence="7">
    <location>
        <begin position="200"/>
        <end position="626"/>
    </location>
</feature>
<feature type="transmembrane region" description="Helical" evidence="6">
    <location>
        <begin position="210"/>
        <end position="237"/>
    </location>
</feature>
<dbReference type="Pfam" id="PF04547">
    <property type="entry name" value="Anoctamin"/>
    <property type="match status" value="1"/>
</dbReference>
<feature type="transmembrane region" description="Helical" evidence="6">
    <location>
        <begin position="314"/>
        <end position="337"/>
    </location>
</feature>
<evidence type="ECO:0000256" key="6">
    <source>
        <dbReference type="RuleBase" id="RU280814"/>
    </source>
</evidence>
<keyword evidence="5 6" id="KW-0472">Membrane</keyword>
<feature type="transmembrane region" description="Helical" evidence="6">
    <location>
        <begin position="501"/>
        <end position="524"/>
    </location>
</feature>
<dbReference type="Proteomes" id="UP001046870">
    <property type="component" value="Chromosome 10"/>
</dbReference>
<comment type="similarity">
    <text evidence="2 6">Belongs to the anoctamin family.</text>
</comment>
<dbReference type="InterPro" id="IPR007632">
    <property type="entry name" value="Anoctamin"/>
</dbReference>
<dbReference type="AlphaFoldDB" id="A0A9D3PWS3"/>
<gene>
    <name evidence="8" type="ORF">MATL_G00132800</name>
</gene>
<dbReference type="GO" id="GO:0005254">
    <property type="term" value="F:chloride channel activity"/>
    <property type="evidence" value="ECO:0007669"/>
    <property type="project" value="TreeGrafter"/>
</dbReference>
<dbReference type="EMBL" id="JAFDVH010000010">
    <property type="protein sequence ID" value="KAG7469810.1"/>
    <property type="molecule type" value="Genomic_DNA"/>
</dbReference>
<evidence type="ECO:0000256" key="4">
    <source>
        <dbReference type="ARBA" id="ARBA00022989"/>
    </source>
</evidence>
<dbReference type="GO" id="GO:0005886">
    <property type="term" value="C:plasma membrane"/>
    <property type="evidence" value="ECO:0007669"/>
    <property type="project" value="TreeGrafter"/>
</dbReference>
<keyword evidence="9" id="KW-1185">Reference proteome</keyword>
<accession>A0A9D3PWS3</accession>
<evidence type="ECO:0000313" key="8">
    <source>
        <dbReference type="EMBL" id="KAG7469810.1"/>
    </source>
</evidence>
<sequence length="651" mass="74905">MKRGLSVSDSDGHAFTPLVVIELAEDIKEEAVAWLLNRMKDKQQHGGAELLVDQLPLEGQGDQKGNPNMFVIGATWQRLLYGAEDVGLVKEFNDGSMRGFTYANKDNFRDFHGDGDGFLSMAECQYIIKHGLDILRAKDETHIPGYPQVKLYPGKSIIRRMQSKGILLQIFPLHEKEGLKKLSLSWYRKVKLSYQPLDDIRQYFGESLGLYFAFLEYFTFALAPMAFIGIPYYLFAWEDYDKYVLFAVFNLVWSTVILEVWKRYSASLAYSWGTLSRKKAFEEPRPGFHGVLGLNPVTGREEPTYPNAKRQLRIYLVSVPFVLFCLYLSLHVMMIYFDMEVWVMALHDEEPTVGTTLLLFIPSIIYAVVIEAMNRLYRYAAEFLTEWENHRLESSYQNHLVLKVLVFNFLNCFASLFYIAFVMQDMALLRQSLATLLITSQILNQIMEAFLPYWLQKRRNKKIHKRVRKTMVDKELPLAEQVKLEADMSTYLGTFDDYLELFLLFGYVSLFSCVYPLAAVLVVLNNITEVYSDGLKMCRVFKRPFSEPASDIGVWQLAFETMSVISVVTNCALIGMSPQVKAYFPESETQLILLVVAVEHVLLAFKFILAFVIPDIPKHIQIKLARLEFQSMEALKKRKMLEAAGTPNKSE</sequence>
<feature type="transmembrane region" description="Helical" evidence="6">
    <location>
        <begin position="243"/>
        <end position="261"/>
    </location>
</feature>
<feature type="transmembrane region" description="Helical" evidence="6">
    <location>
        <begin position="357"/>
        <end position="377"/>
    </location>
</feature>
<dbReference type="InterPro" id="IPR049452">
    <property type="entry name" value="Anoctamin_TM"/>
</dbReference>
<feature type="transmembrane region" description="Helical" evidence="6">
    <location>
        <begin position="433"/>
        <end position="455"/>
    </location>
</feature>
<feature type="transmembrane region" description="Helical" evidence="6">
    <location>
        <begin position="400"/>
        <end position="421"/>
    </location>
</feature>
<evidence type="ECO:0000256" key="2">
    <source>
        <dbReference type="ARBA" id="ARBA00009671"/>
    </source>
</evidence>
<comment type="caution">
    <text evidence="8">The sequence shown here is derived from an EMBL/GenBank/DDBJ whole genome shotgun (WGS) entry which is preliminary data.</text>
</comment>
<protein>
    <recommendedName>
        <fullName evidence="6">Anoctamin</fullName>
    </recommendedName>
</protein>
<evidence type="ECO:0000259" key="7">
    <source>
        <dbReference type="Pfam" id="PF04547"/>
    </source>
</evidence>
<dbReference type="PANTHER" id="PTHR12308">
    <property type="entry name" value="ANOCTAMIN"/>
    <property type="match status" value="1"/>
</dbReference>
<dbReference type="PANTHER" id="PTHR12308:SF40">
    <property type="entry name" value="ANOCTAMIN-10"/>
    <property type="match status" value="1"/>
</dbReference>
<evidence type="ECO:0000256" key="5">
    <source>
        <dbReference type="ARBA" id="ARBA00023136"/>
    </source>
</evidence>
<evidence type="ECO:0000256" key="1">
    <source>
        <dbReference type="ARBA" id="ARBA00004141"/>
    </source>
</evidence>
<name>A0A9D3PWS3_MEGAT</name>
<dbReference type="OrthoDB" id="296386at2759"/>
<feature type="transmembrane region" description="Helical" evidence="6">
    <location>
        <begin position="591"/>
        <end position="613"/>
    </location>
</feature>
<keyword evidence="3 6" id="KW-0812">Transmembrane</keyword>
<comment type="subcellular location">
    <subcellularLocation>
        <location evidence="1 6">Membrane</location>
        <topology evidence="1 6">Multi-pass membrane protein</topology>
    </subcellularLocation>
</comment>
<evidence type="ECO:0000256" key="3">
    <source>
        <dbReference type="ARBA" id="ARBA00022692"/>
    </source>
</evidence>
<keyword evidence="4 6" id="KW-1133">Transmembrane helix</keyword>
<reference evidence="8" key="1">
    <citation type="submission" date="2021-01" db="EMBL/GenBank/DDBJ databases">
        <authorList>
            <person name="Zahm M."/>
            <person name="Roques C."/>
            <person name="Cabau C."/>
            <person name="Klopp C."/>
            <person name="Donnadieu C."/>
            <person name="Jouanno E."/>
            <person name="Lampietro C."/>
            <person name="Louis A."/>
            <person name="Herpin A."/>
            <person name="Echchiki A."/>
            <person name="Berthelot C."/>
            <person name="Parey E."/>
            <person name="Roest-Crollius H."/>
            <person name="Braasch I."/>
            <person name="Postlethwait J."/>
            <person name="Bobe J."/>
            <person name="Montfort J."/>
            <person name="Bouchez O."/>
            <person name="Begum T."/>
            <person name="Mejri S."/>
            <person name="Adams A."/>
            <person name="Chen W.-J."/>
            <person name="Guiguen Y."/>
        </authorList>
    </citation>
    <scope>NUCLEOTIDE SEQUENCE</scope>
    <source>
        <strain evidence="8">YG-15Mar2019-1</strain>
        <tissue evidence="8">Brain</tissue>
    </source>
</reference>